<dbReference type="Gene3D" id="3.40.190.80">
    <property type="match status" value="1"/>
</dbReference>
<sequence>MTETVNQELLAEVGRQAAHAAGQVLCRNFEKPHDITTMKSVIDPVTESDLASQEAIIRVIRQAFPDHEILAEEVMNTKASETRACGPAGPAPRYRWIVDPLDGTVNFAHGFPVFSVSIAFEAKGLITYGVVYDPLRKELFEARRGGGAFLNGRPLRVSQVRRLEEALLATGFPYDIRERLPQTLARLGRMLGAAQGVRRAGSAALDLAYVAAGRLDGFWEENLKPWDTAAGMLLVMESGGRLSCFDGSPYTLMSPTIIASNGLLHEALLEKFRESGPPLA</sequence>
<evidence type="ECO:0000256" key="2">
    <source>
        <dbReference type="ARBA" id="ARBA00001946"/>
    </source>
</evidence>
<dbReference type="Gene3D" id="3.30.540.10">
    <property type="entry name" value="Fructose-1,6-Bisphosphatase, subunit A, domain 1"/>
    <property type="match status" value="1"/>
</dbReference>
<dbReference type="GO" id="GO:0007165">
    <property type="term" value="P:signal transduction"/>
    <property type="evidence" value="ECO:0007669"/>
    <property type="project" value="TreeGrafter"/>
</dbReference>
<dbReference type="InterPro" id="IPR020550">
    <property type="entry name" value="Inositol_monophosphatase_CS"/>
</dbReference>
<evidence type="ECO:0000256" key="1">
    <source>
        <dbReference type="ARBA" id="ARBA00001033"/>
    </source>
</evidence>
<protein>
    <recommendedName>
        <fullName evidence="8">Inositol-1-monophosphatase</fullName>
        <ecNumber evidence="8">3.1.3.25</ecNumber>
    </recommendedName>
</protein>
<name>A0A7C5ENX7_9BACT</name>
<evidence type="ECO:0000256" key="8">
    <source>
        <dbReference type="RuleBase" id="RU364068"/>
    </source>
</evidence>
<keyword evidence="4 7" id="KW-0479">Metal-binding</keyword>
<comment type="caution">
    <text evidence="9">The sequence shown here is derived from an EMBL/GenBank/DDBJ whole genome shotgun (WGS) entry which is preliminary data.</text>
</comment>
<dbReference type="GO" id="GO:0046872">
    <property type="term" value="F:metal ion binding"/>
    <property type="evidence" value="ECO:0007669"/>
    <property type="project" value="UniProtKB-KW"/>
</dbReference>
<dbReference type="GO" id="GO:0006020">
    <property type="term" value="P:inositol metabolic process"/>
    <property type="evidence" value="ECO:0007669"/>
    <property type="project" value="TreeGrafter"/>
</dbReference>
<dbReference type="FunFam" id="3.30.540.10:FF:000003">
    <property type="entry name" value="Inositol-1-monophosphatase"/>
    <property type="match status" value="1"/>
</dbReference>
<evidence type="ECO:0000256" key="5">
    <source>
        <dbReference type="ARBA" id="ARBA00022801"/>
    </source>
</evidence>
<reference evidence="9" key="1">
    <citation type="journal article" date="2020" name="mSystems">
        <title>Genome- and Community-Level Interaction Insights into Carbon Utilization and Element Cycling Functions of Hydrothermarchaeota in Hydrothermal Sediment.</title>
        <authorList>
            <person name="Zhou Z."/>
            <person name="Liu Y."/>
            <person name="Xu W."/>
            <person name="Pan J."/>
            <person name="Luo Z.H."/>
            <person name="Li M."/>
        </authorList>
    </citation>
    <scope>NUCLEOTIDE SEQUENCE [LARGE SCALE GENOMIC DNA]</scope>
    <source>
        <strain evidence="9">SpSt-853</strain>
    </source>
</reference>
<feature type="binding site" evidence="7">
    <location>
        <position position="101"/>
    </location>
    <ligand>
        <name>Mg(2+)</name>
        <dbReference type="ChEBI" id="CHEBI:18420"/>
        <label>1</label>
        <note>catalytic</note>
    </ligand>
</feature>
<comment type="catalytic activity">
    <reaction evidence="1 8">
        <text>a myo-inositol phosphate + H2O = myo-inositol + phosphate</text>
        <dbReference type="Rhea" id="RHEA:24056"/>
        <dbReference type="ChEBI" id="CHEBI:15377"/>
        <dbReference type="ChEBI" id="CHEBI:17268"/>
        <dbReference type="ChEBI" id="CHEBI:43474"/>
        <dbReference type="ChEBI" id="CHEBI:84139"/>
        <dbReference type="EC" id="3.1.3.25"/>
    </reaction>
</comment>
<comment type="similarity">
    <text evidence="3 8">Belongs to the inositol monophosphatase superfamily.</text>
</comment>
<accession>A0A7C5ENX7</accession>
<keyword evidence="6 7" id="KW-0460">Magnesium</keyword>
<dbReference type="PANTHER" id="PTHR20854:SF4">
    <property type="entry name" value="INOSITOL-1-MONOPHOSPHATASE-RELATED"/>
    <property type="match status" value="1"/>
</dbReference>
<evidence type="ECO:0000256" key="6">
    <source>
        <dbReference type="ARBA" id="ARBA00022842"/>
    </source>
</evidence>
<dbReference type="InterPro" id="IPR022337">
    <property type="entry name" value="Inositol_monophosphatase_SuhB"/>
</dbReference>
<evidence type="ECO:0000256" key="4">
    <source>
        <dbReference type="ARBA" id="ARBA00022723"/>
    </source>
</evidence>
<dbReference type="EC" id="3.1.3.25" evidence="8"/>
<dbReference type="GO" id="GO:0008934">
    <property type="term" value="F:inositol monophosphate 1-phosphatase activity"/>
    <property type="evidence" value="ECO:0007669"/>
    <property type="project" value="InterPro"/>
</dbReference>
<dbReference type="PRINTS" id="PR01959">
    <property type="entry name" value="SBIMPHPHTASE"/>
</dbReference>
<dbReference type="PROSITE" id="PS00629">
    <property type="entry name" value="IMP_1"/>
    <property type="match status" value="1"/>
</dbReference>
<comment type="cofactor">
    <cofactor evidence="2 7 8">
        <name>Mg(2+)</name>
        <dbReference type="ChEBI" id="CHEBI:18420"/>
    </cofactor>
</comment>
<dbReference type="SUPFAM" id="SSF56655">
    <property type="entry name" value="Carbohydrate phosphatase"/>
    <property type="match status" value="1"/>
</dbReference>
<dbReference type="InterPro" id="IPR020583">
    <property type="entry name" value="Inositol_monoP_metal-BS"/>
</dbReference>
<organism evidence="9">
    <name type="scientific">Desulfobacca acetoxidans</name>
    <dbReference type="NCBI Taxonomy" id="60893"/>
    <lineage>
        <taxon>Bacteria</taxon>
        <taxon>Pseudomonadati</taxon>
        <taxon>Thermodesulfobacteriota</taxon>
        <taxon>Desulfobaccia</taxon>
        <taxon>Desulfobaccales</taxon>
        <taxon>Desulfobaccaceae</taxon>
        <taxon>Desulfobacca</taxon>
    </lineage>
</organism>
<dbReference type="PROSITE" id="PS00630">
    <property type="entry name" value="IMP_2"/>
    <property type="match status" value="1"/>
</dbReference>
<feature type="binding site" evidence="7">
    <location>
        <position position="72"/>
    </location>
    <ligand>
        <name>Mg(2+)</name>
        <dbReference type="ChEBI" id="CHEBI:18420"/>
        <label>1</label>
        <note>catalytic</note>
    </ligand>
</feature>
<evidence type="ECO:0000313" key="9">
    <source>
        <dbReference type="EMBL" id="HGZ11098.1"/>
    </source>
</evidence>
<dbReference type="PANTHER" id="PTHR20854">
    <property type="entry name" value="INOSITOL MONOPHOSPHATASE"/>
    <property type="match status" value="1"/>
</dbReference>
<dbReference type="GO" id="GO:0046854">
    <property type="term" value="P:phosphatidylinositol phosphate biosynthetic process"/>
    <property type="evidence" value="ECO:0007669"/>
    <property type="project" value="InterPro"/>
</dbReference>
<dbReference type="EMBL" id="DTKJ01000017">
    <property type="protein sequence ID" value="HGZ11098.1"/>
    <property type="molecule type" value="Genomic_DNA"/>
</dbReference>
<feature type="binding site" evidence="7">
    <location>
        <position position="227"/>
    </location>
    <ligand>
        <name>Mg(2+)</name>
        <dbReference type="ChEBI" id="CHEBI:18420"/>
        <label>1</label>
        <note>catalytic</note>
    </ligand>
</feature>
<keyword evidence="5 8" id="KW-0378">Hydrolase</keyword>
<dbReference type="InterPro" id="IPR033942">
    <property type="entry name" value="IMPase"/>
</dbReference>
<dbReference type="AlphaFoldDB" id="A0A7C5ENX7"/>
<evidence type="ECO:0000256" key="7">
    <source>
        <dbReference type="PIRSR" id="PIRSR600760-2"/>
    </source>
</evidence>
<dbReference type="CDD" id="cd01639">
    <property type="entry name" value="IMPase"/>
    <property type="match status" value="1"/>
</dbReference>
<dbReference type="PRINTS" id="PR00377">
    <property type="entry name" value="IMPHPHTASES"/>
</dbReference>
<feature type="binding site" evidence="7">
    <location>
        <position position="102"/>
    </location>
    <ligand>
        <name>Mg(2+)</name>
        <dbReference type="ChEBI" id="CHEBI:18420"/>
        <label>1</label>
        <note>catalytic</note>
    </ligand>
</feature>
<dbReference type="InterPro" id="IPR000760">
    <property type="entry name" value="Inositol_monophosphatase-like"/>
</dbReference>
<gene>
    <name evidence="9" type="ORF">ENW48_02630</name>
</gene>
<proteinExistence type="inferred from homology"/>
<dbReference type="Pfam" id="PF00459">
    <property type="entry name" value="Inositol_P"/>
    <property type="match status" value="1"/>
</dbReference>
<evidence type="ECO:0000256" key="3">
    <source>
        <dbReference type="ARBA" id="ARBA00009759"/>
    </source>
</evidence>
<feature type="binding site" evidence="7">
    <location>
        <position position="99"/>
    </location>
    <ligand>
        <name>Mg(2+)</name>
        <dbReference type="ChEBI" id="CHEBI:18420"/>
        <label>1</label>
        <note>catalytic</note>
    </ligand>
</feature>